<comment type="caution">
    <text evidence="2">The sequence shown here is derived from an EMBL/GenBank/DDBJ whole genome shotgun (WGS) entry which is preliminary data.</text>
</comment>
<dbReference type="InterPro" id="IPR000182">
    <property type="entry name" value="GNAT_dom"/>
</dbReference>
<evidence type="ECO:0000259" key="1">
    <source>
        <dbReference type="PROSITE" id="PS51186"/>
    </source>
</evidence>
<dbReference type="PROSITE" id="PS51186">
    <property type="entry name" value="GNAT"/>
    <property type="match status" value="1"/>
</dbReference>
<dbReference type="CDD" id="cd04301">
    <property type="entry name" value="NAT_SF"/>
    <property type="match status" value="1"/>
</dbReference>
<dbReference type="GO" id="GO:0016747">
    <property type="term" value="F:acyltransferase activity, transferring groups other than amino-acyl groups"/>
    <property type="evidence" value="ECO:0007669"/>
    <property type="project" value="InterPro"/>
</dbReference>
<proteinExistence type="predicted"/>
<accession>A0A940SXK8</accession>
<dbReference type="InterPro" id="IPR016181">
    <property type="entry name" value="Acyl_CoA_acyltransferase"/>
</dbReference>
<evidence type="ECO:0000313" key="3">
    <source>
        <dbReference type="Proteomes" id="UP000674938"/>
    </source>
</evidence>
<dbReference type="Proteomes" id="UP000674938">
    <property type="component" value="Unassembled WGS sequence"/>
</dbReference>
<dbReference type="Pfam" id="PF13508">
    <property type="entry name" value="Acetyltransf_7"/>
    <property type="match status" value="1"/>
</dbReference>
<gene>
    <name evidence="2" type="ORF">I6N95_20420</name>
</gene>
<dbReference type="Gene3D" id="3.40.630.30">
    <property type="match status" value="1"/>
</dbReference>
<organism evidence="2 3">
    <name type="scientific">Vagococcus allomyrinae</name>
    <dbReference type="NCBI Taxonomy" id="2794353"/>
    <lineage>
        <taxon>Bacteria</taxon>
        <taxon>Bacillati</taxon>
        <taxon>Bacillota</taxon>
        <taxon>Bacilli</taxon>
        <taxon>Lactobacillales</taxon>
        <taxon>Enterococcaceae</taxon>
        <taxon>Vagococcus</taxon>
    </lineage>
</organism>
<dbReference type="AlphaFoldDB" id="A0A940SXK8"/>
<feature type="domain" description="N-acetyltransferase" evidence="1">
    <location>
        <begin position="3"/>
        <end position="131"/>
    </location>
</feature>
<keyword evidence="3" id="KW-1185">Reference proteome</keyword>
<evidence type="ECO:0000313" key="2">
    <source>
        <dbReference type="EMBL" id="MBP1043391.1"/>
    </source>
</evidence>
<dbReference type="RefSeq" id="WP_209531204.1">
    <property type="nucleotide sequence ID" value="NZ_JAEEGA010000016.1"/>
</dbReference>
<dbReference type="SUPFAM" id="SSF55729">
    <property type="entry name" value="Acyl-CoA N-acyltransferases (Nat)"/>
    <property type="match status" value="1"/>
</dbReference>
<dbReference type="EMBL" id="JAEEGA010000016">
    <property type="protein sequence ID" value="MBP1043391.1"/>
    <property type="molecule type" value="Genomic_DNA"/>
</dbReference>
<reference evidence="2" key="1">
    <citation type="submission" date="2020-12" db="EMBL/GenBank/DDBJ databases">
        <title>Vagococcus allomyrinae sp. nov. and Enterococcus lavae sp. nov., isolated from the larvae of Allomyrina dichotoma.</title>
        <authorList>
            <person name="Lee S.D."/>
        </authorList>
    </citation>
    <scope>NUCLEOTIDE SEQUENCE</scope>
    <source>
        <strain evidence="2">BWB3-3</strain>
    </source>
</reference>
<name>A0A940SXK8_9ENTE</name>
<sequence length="135" mass="15026">MLIKMEKISEEVSQLLALAASANKLASELENYLNQKNRTLYLYYQENCLVGCIGVDQLAGDQLEITHIATAVSNRGQGIGRSMIDFVLVRHAPTVMFAETDAEALGFYQQTGFESDSLGEKYPGVERFYCSYVPD</sequence>
<protein>
    <submittedName>
        <fullName evidence="2">GNAT family N-acetyltransferase</fullName>
    </submittedName>
</protein>